<dbReference type="InterPro" id="IPR027417">
    <property type="entry name" value="P-loop_NTPase"/>
</dbReference>
<dbReference type="AlphaFoldDB" id="A0A942V2K9"/>
<dbReference type="EC" id="2.7.10.2" evidence="11"/>
<comment type="similarity">
    <text evidence="2">Belongs to the CpsC/CapA family.</text>
</comment>
<comment type="caution">
    <text evidence="11">The sequence shown here is derived from an EMBL/GenBank/DDBJ whole genome shotgun (WGS) entry which is preliminary data.</text>
</comment>
<evidence type="ECO:0000256" key="1">
    <source>
        <dbReference type="ARBA" id="ARBA00004651"/>
    </source>
</evidence>
<dbReference type="CDD" id="cd05387">
    <property type="entry name" value="BY-kinase"/>
    <property type="match status" value="1"/>
</dbReference>
<evidence type="ECO:0000313" key="11">
    <source>
        <dbReference type="EMBL" id="MBS4538817.1"/>
    </source>
</evidence>
<feature type="domain" description="Polysaccharide chain length determinant N-terminal" evidence="10">
    <location>
        <begin position="2"/>
        <end position="93"/>
    </location>
</feature>
<evidence type="ECO:0000256" key="6">
    <source>
        <dbReference type="ARBA" id="ARBA00022840"/>
    </source>
</evidence>
<evidence type="ECO:0000256" key="3">
    <source>
        <dbReference type="ARBA" id="ARBA00022475"/>
    </source>
</evidence>
<keyword evidence="7 9" id="KW-1133">Transmembrane helix</keyword>
<name>A0A942V2K9_9FIRM</name>
<organism evidence="11 12">
    <name type="scientific">Anaeromonas frigoriresistens</name>
    <dbReference type="NCBI Taxonomy" id="2683708"/>
    <lineage>
        <taxon>Bacteria</taxon>
        <taxon>Bacillati</taxon>
        <taxon>Bacillota</taxon>
        <taxon>Tissierellia</taxon>
        <taxon>Tissierellales</taxon>
        <taxon>Thermohalobacteraceae</taxon>
        <taxon>Anaeromonas</taxon>
    </lineage>
</organism>
<keyword evidence="8 9" id="KW-0472">Membrane</keyword>
<dbReference type="RefSeq" id="WP_203366738.1">
    <property type="nucleotide sequence ID" value="NZ_WSFT01000037.1"/>
</dbReference>
<evidence type="ECO:0000256" key="7">
    <source>
        <dbReference type="ARBA" id="ARBA00022989"/>
    </source>
</evidence>
<dbReference type="Gene3D" id="3.40.50.300">
    <property type="entry name" value="P-loop containing nucleotide triphosphate hydrolases"/>
    <property type="match status" value="1"/>
</dbReference>
<keyword evidence="12" id="KW-1185">Reference proteome</keyword>
<keyword evidence="11" id="KW-0808">Transferase</keyword>
<keyword evidence="4 9" id="KW-0812">Transmembrane</keyword>
<dbReference type="Proteomes" id="UP000724672">
    <property type="component" value="Unassembled WGS sequence"/>
</dbReference>
<keyword evidence="6" id="KW-0067">ATP-binding</keyword>
<dbReference type="GO" id="GO:0005886">
    <property type="term" value="C:plasma membrane"/>
    <property type="evidence" value="ECO:0007669"/>
    <property type="project" value="UniProtKB-SubCell"/>
</dbReference>
<gene>
    <name evidence="11" type="ORF">GOQ27_10095</name>
</gene>
<evidence type="ECO:0000259" key="10">
    <source>
        <dbReference type="Pfam" id="PF02706"/>
    </source>
</evidence>
<dbReference type="Pfam" id="PF02706">
    <property type="entry name" value="Wzz"/>
    <property type="match status" value="1"/>
</dbReference>
<dbReference type="InterPro" id="IPR033756">
    <property type="entry name" value="YlxH/NBP35"/>
</dbReference>
<keyword evidence="5" id="KW-0547">Nucleotide-binding</keyword>
<protein>
    <submittedName>
        <fullName evidence="11">Polysaccharide biosynthesis tyrosine autokinase</fullName>
        <ecNumber evidence="11">2.7.10.2</ecNumber>
    </submittedName>
</protein>
<feature type="transmembrane region" description="Helical" evidence="9">
    <location>
        <begin position="17"/>
        <end position="39"/>
    </location>
</feature>
<dbReference type="Pfam" id="PF10609">
    <property type="entry name" value="ParA"/>
    <property type="match status" value="1"/>
</dbReference>
<dbReference type="SUPFAM" id="SSF52540">
    <property type="entry name" value="P-loop containing nucleoside triphosphate hydrolases"/>
    <property type="match status" value="1"/>
</dbReference>
<evidence type="ECO:0000313" key="12">
    <source>
        <dbReference type="Proteomes" id="UP000724672"/>
    </source>
</evidence>
<evidence type="ECO:0000256" key="8">
    <source>
        <dbReference type="ARBA" id="ARBA00023136"/>
    </source>
</evidence>
<comment type="subcellular location">
    <subcellularLocation>
        <location evidence="1">Cell membrane</location>
        <topology evidence="1">Multi-pass membrane protein</topology>
    </subcellularLocation>
</comment>
<keyword evidence="3" id="KW-1003">Cell membrane</keyword>
<evidence type="ECO:0000256" key="5">
    <source>
        <dbReference type="ARBA" id="ARBA00022741"/>
    </source>
</evidence>
<dbReference type="PANTHER" id="PTHR32309">
    <property type="entry name" value="TYROSINE-PROTEIN KINASE"/>
    <property type="match status" value="1"/>
</dbReference>
<evidence type="ECO:0000256" key="4">
    <source>
        <dbReference type="ARBA" id="ARBA00022692"/>
    </source>
</evidence>
<proteinExistence type="inferred from homology"/>
<evidence type="ECO:0000256" key="9">
    <source>
        <dbReference type="SAM" id="Phobius"/>
    </source>
</evidence>
<dbReference type="GO" id="GO:0004715">
    <property type="term" value="F:non-membrane spanning protein tyrosine kinase activity"/>
    <property type="evidence" value="ECO:0007669"/>
    <property type="project" value="UniProtKB-EC"/>
</dbReference>
<dbReference type="GO" id="GO:0005524">
    <property type="term" value="F:ATP binding"/>
    <property type="evidence" value="ECO:0007669"/>
    <property type="project" value="UniProtKB-KW"/>
</dbReference>
<accession>A0A942V2K9</accession>
<reference evidence="11" key="1">
    <citation type="submission" date="2019-12" db="EMBL/GenBank/DDBJ databases">
        <title>Clostridiaceae gen. nov. sp. nov., isolated from sediment in Xinjiang, China.</title>
        <authorList>
            <person name="Zhang R."/>
        </authorList>
    </citation>
    <scope>NUCLEOTIDE SEQUENCE</scope>
    <source>
        <strain evidence="11">D2Q-11</strain>
    </source>
</reference>
<sequence>MEEINLRDIVNILKKRFWIIALTVSVLVVFSILLSIFILKTEYKSTTTLIINEVKNYKDNEDFIGIVTNEQLIRTLKEIMKSSLIIGKVRDNLNLEDSLIKIDNQTVVSIIQNTGVMKIEVKNKDPIISRDIANEIAEVFIEYVHNNSETLRVKIINEAQIPKTPNTPNLKLNIAIGILVGLIIGVLLIYCLEYFDDTLKKSKDIEQKVQLPVIGKIPKLPPGNSENIDTSVDESFRLLRTYILTLTKNGIRSILVTSADPLEGKSTIVSNIAISMAQNGQKVLLIDCNMRKPSIHKLFNISKYKGLSNELKDYTSSYIKFTQSTKVENLYIMSGGSICLNPSEALGSDFMKRLLIEAENDYDIVLLDSPPIGVVADAAVLATITDGTILVCAYKETKIDNLKDCKIILDKLNTNILGVILNKHN</sequence>
<dbReference type="InterPro" id="IPR003856">
    <property type="entry name" value="LPS_length_determ_N"/>
</dbReference>
<dbReference type="PANTHER" id="PTHR32309:SF13">
    <property type="entry name" value="FERRIC ENTEROBACTIN TRANSPORT PROTEIN FEPE"/>
    <property type="match status" value="1"/>
</dbReference>
<dbReference type="InterPro" id="IPR050445">
    <property type="entry name" value="Bact_polysacc_biosynth/exp"/>
</dbReference>
<dbReference type="InterPro" id="IPR005702">
    <property type="entry name" value="Wzc-like_C"/>
</dbReference>
<dbReference type="NCBIfam" id="TIGR01007">
    <property type="entry name" value="eps_fam"/>
    <property type="match status" value="1"/>
</dbReference>
<dbReference type="EMBL" id="WSFT01000037">
    <property type="protein sequence ID" value="MBS4538817.1"/>
    <property type="molecule type" value="Genomic_DNA"/>
</dbReference>
<feature type="transmembrane region" description="Helical" evidence="9">
    <location>
        <begin position="172"/>
        <end position="192"/>
    </location>
</feature>
<evidence type="ECO:0000256" key="2">
    <source>
        <dbReference type="ARBA" id="ARBA00006683"/>
    </source>
</evidence>